<sequence length="364" mass="41783">MAGTNYGNRPTHGSRPYRSLPLLDDEGADDDVCVWRDGPDPDDSHDGSDEPLSERLQRLGIRSGREKRDHRMKEPKRTERAERAERAETASSTETETSHYTGLAPPASIDPDTGRLTKEAFREREIQYALSTTRRNLTHISQFMLKLEARAGTTTKEGIRQTLDATVQDLHYDFDTCGADGGAPDADHKSEIEEIRHLSEELYDRLHLIDRYWRRASREARDAEGRTPKIEILGERDIRDWIKVELGSNHLATEDACYYTIEDLVSGRTFWSWGTYLQESCQFGDHPSEQAKLVALAWRFLDRNLRGPRPANPTTFEQFIAELDARRKTGAWDELRQNPKKQEADDAKAWQAMRYYWSSRTAPG</sequence>
<gene>
    <name evidence="2" type="ORF">SAMD00023353_9800020</name>
</gene>
<reference evidence="2" key="1">
    <citation type="submission" date="2016-03" db="EMBL/GenBank/DDBJ databases">
        <title>Draft genome sequence of Rosellinia necatrix.</title>
        <authorList>
            <person name="Kanematsu S."/>
        </authorList>
    </citation>
    <scope>NUCLEOTIDE SEQUENCE [LARGE SCALE GENOMIC DNA]</scope>
    <source>
        <strain evidence="2">W97</strain>
    </source>
</reference>
<proteinExistence type="predicted"/>
<name>A0A1W2TUG5_ROSNE</name>
<dbReference type="Proteomes" id="UP000054516">
    <property type="component" value="Unassembled WGS sequence"/>
</dbReference>
<organism evidence="2">
    <name type="scientific">Rosellinia necatrix</name>
    <name type="common">White root-rot fungus</name>
    <dbReference type="NCBI Taxonomy" id="77044"/>
    <lineage>
        <taxon>Eukaryota</taxon>
        <taxon>Fungi</taxon>
        <taxon>Dikarya</taxon>
        <taxon>Ascomycota</taxon>
        <taxon>Pezizomycotina</taxon>
        <taxon>Sordariomycetes</taxon>
        <taxon>Xylariomycetidae</taxon>
        <taxon>Xylariales</taxon>
        <taxon>Xylariaceae</taxon>
        <taxon>Rosellinia</taxon>
    </lineage>
</organism>
<dbReference type="OMA" id="ATEDACY"/>
<dbReference type="AlphaFoldDB" id="A0A1W2TUG5"/>
<feature type="compositionally biased region" description="Acidic residues" evidence="1">
    <location>
        <begin position="23"/>
        <end position="32"/>
    </location>
</feature>
<accession>A0A1W2TUG5</accession>
<evidence type="ECO:0000313" key="2">
    <source>
        <dbReference type="EMBL" id="GAP92214.1"/>
    </source>
</evidence>
<evidence type="ECO:0000256" key="1">
    <source>
        <dbReference type="SAM" id="MobiDB-lite"/>
    </source>
</evidence>
<evidence type="ECO:0000313" key="3">
    <source>
        <dbReference type="Proteomes" id="UP000054516"/>
    </source>
</evidence>
<feature type="compositionally biased region" description="Basic and acidic residues" evidence="1">
    <location>
        <begin position="33"/>
        <end position="88"/>
    </location>
</feature>
<protein>
    <submittedName>
        <fullName evidence="2">Uncharacterized protein</fullName>
    </submittedName>
</protein>
<keyword evidence="3" id="KW-1185">Reference proteome</keyword>
<feature type="region of interest" description="Disordered" evidence="1">
    <location>
        <begin position="1"/>
        <end position="114"/>
    </location>
</feature>
<dbReference type="EMBL" id="DF977543">
    <property type="protein sequence ID" value="GAP92214.1"/>
    <property type="molecule type" value="Genomic_DNA"/>
</dbReference>
<dbReference type="OrthoDB" id="5245193at2759"/>